<dbReference type="InterPro" id="IPR001610">
    <property type="entry name" value="PAC"/>
</dbReference>
<evidence type="ECO:0000259" key="2">
    <source>
        <dbReference type="PROSITE" id="PS50113"/>
    </source>
</evidence>
<gene>
    <name evidence="5" type="primary">cph2_12</name>
    <name evidence="5" type="ORF">CODIS_37510</name>
</gene>
<dbReference type="SMART" id="SM00267">
    <property type="entry name" value="GGDEF"/>
    <property type="match status" value="1"/>
</dbReference>
<dbReference type="SUPFAM" id="SSF55781">
    <property type="entry name" value="GAF domain-like"/>
    <property type="match status" value="1"/>
</dbReference>
<dbReference type="InterPro" id="IPR035965">
    <property type="entry name" value="PAS-like_dom_sf"/>
</dbReference>
<dbReference type="InterPro" id="IPR029016">
    <property type="entry name" value="GAF-like_dom_sf"/>
</dbReference>
<dbReference type="Gene3D" id="3.30.450.20">
    <property type="entry name" value="PAS domain"/>
    <property type="match status" value="1"/>
</dbReference>
<dbReference type="PIRSF" id="PIRSF005925">
    <property type="entry name" value="Dos"/>
    <property type="match status" value="1"/>
</dbReference>
<feature type="domain" description="EAL" evidence="3">
    <location>
        <begin position="488"/>
        <end position="741"/>
    </location>
</feature>
<accession>A0A7Z1ADL3</accession>
<dbReference type="OrthoDB" id="6597954at2"/>
<dbReference type="Gene3D" id="3.20.20.450">
    <property type="entry name" value="EAL domain"/>
    <property type="match status" value="1"/>
</dbReference>
<dbReference type="InterPro" id="IPR029787">
    <property type="entry name" value="Nucleotide_cyclase"/>
</dbReference>
<dbReference type="InterPro" id="IPR000700">
    <property type="entry name" value="PAS-assoc_C"/>
</dbReference>
<dbReference type="Pfam" id="PF13185">
    <property type="entry name" value="GAF_2"/>
    <property type="match status" value="1"/>
</dbReference>
<dbReference type="PROSITE" id="PS50883">
    <property type="entry name" value="EAL"/>
    <property type="match status" value="1"/>
</dbReference>
<dbReference type="PROSITE" id="PS50113">
    <property type="entry name" value="PAC"/>
    <property type="match status" value="1"/>
</dbReference>
<evidence type="ECO:0000259" key="3">
    <source>
        <dbReference type="PROSITE" id="PS50883"/>
    </source>
</evidence>
<dbReference type="SUPFAM" id="SSF55073">
    <property type="entry name" value="Nucleotide cyclase"/>
    <property type="match status" value="1"/>
</dbReference>
<dbReference type="AlphaFoldDB" id="A0A7Z1ADL3"/>
<name>A0A7Z1ADL3_9GAMM</name>
<dbReference type="InterPro" id="IPR013655">
    <property type="entry name" value="PAS_fold_3"/>
</dbReference>
<dbReference type="CDD" id="cd01949">
    <property type="entry name" value="GGDEF"/>
    <property type="match status" value="1"/>
</dbReference>
<proteinExistence type="predicted"/>
<dbReference type="CDD" id="cd01948">
    <property type="entry name" value="EAL"/>
    <property type="match status" value="1"/>
</dbReference>
<dbReference type="SMART" id="SM00091">
    <property type="entry name" value="PAS"/>
    <property type="match status" value="1"/>
</dbReference>
<comment type="caution">
    <text evidence="5">The sequence shown here is derived from an EMBL/GenBank/DDBJ whole genome shotgun (WGS) entry which is preliminary data.</text>
</comment>
<protein>
    <submittedName>
        <fullName evidence="5">Phytochrome-like protein cph2</fullName>
    </submittedName>
</protein>
<dbReference type="Proteomes" id="UP000094769">
    <property type="component" value="Unassembled WGS sequence"/>
</dbReference>
<dbReference type="SUPFAM" id="SSF55785">
    <property type="entry name" value="PYP-like sensor domain (PAS domain)"/>
    <property type="match status" value="1"/>
</dbReference>
<dbReference type="RefSeq" id="WP_083220893.1">
    <property type="nucleotide sequence ID" value="NZ_MARB01000029.1"/>
</dbReference>
<dbReference type="EMBL" id="MARB01000029">
    <property type="protein sequence ID" value="ODJ86035.1"/>
    <property type="molecule type" value="Genomic_DNA"/>
</dbReference>
<reference evidence="5 6" key="1">
    <citation type="submission" date="2016-06" db="EMBL/GenBank/DDBJ databases">
        <title>Genome sequence of endosymbiont of Candidatus Endolucinida thiodiazotropha.</title>
        <authorList>
            <person name="Poehlein A."/>
            <person name="Koenig S."/>
            <person name="Heiden S.E."/>
            <person name="Thuermer A."/>
            <person name="Voget S."/>
            <person name="Daniel R."/>
            <person name="Markert S."/>
            <person name="Gros O."/>
            <person name="Schweder T."/>
        </authorList>
    </citation>
    <scope>NUCLEOTIDE SEQUENCE [LARGE SCALE GENOMIC DNA]</scope>
    <source>
        <strain evidence="5 6">COS</strain>
    </source>
</reference>
<feature type="domain" description="PAS" evidence="1">
    <location>
        <begin position="21"/>
        <end position="93"/>
    </location>
</feature>
<dbReference type="CDD" id="cd00130">
    <property type="entry name" value="PAS"/>
    <property type="match status" value="1"/>
</dbReference>
<dbReference type="PROSITE" id="PS50887">
    <property type="entry name" value="GGDEF"/>
    <property type="match status" value="1"/>
</dbReference>
<dbReference type="SMART" id="SM00052">
    <property type="entry name" value="EAL"/>
    <property type="match status" value="1"/>
</dbReference>
<dbReference type="PANTHER" id="PTHR44757:SF2">
    <property type="entry name" value="BIOFILM ARCHITECTURE MAINTENANCE PROTEIN MBAA"/>
    <property type="match status" value="1"/>
</dbReference>
<dbReference type="InterPro" id="IPR043128">
    <property type="entry name" value="Rev_trsase/Diguanyl_cyclase"/>
</dbReference>
<dbReference type="InterPro" id="IPR000014">
    <property type="entry name" value="PAS"/>
</dbReference>
<keyword evidence="6" id="KW-1185">Reference proteome</keyword>
<dbReference type="Gene3D" id="3.30.450.40">
    <property type="match status" value="1"/>
</dbReference>
<dbReference type="NCBIfam" id="TIGR00229">
    <property type="entry name" value="sensory_box"/>
    <property type="match status" value="1"/>
</dbReference>
<dbReference type="Pfam" id="PF00563">
    <property type="entry name" value="EAL"/>
    <property type="match status" value="1"/>
</dbReference>
<dbReference type="NCBIfam" id="TIGR00254">
    <property type="entry name" value="GGDEF"/>
    <property type="match status" value="1"/>
</dbReference>
<organism evidence="5 6">
    <name type="scientific">Candidatus Thiodiazotropha endolucinida</name>
    <dbReference type="NCBI Taxonomy" id="1655433"/>
    <lineage>
        <taxon>Bacteria</taxon>
        <taxon>Pseudomonadati</taxon>
        <taxon>Pseudomonadota</taxon>
        <taxon>Gammaproteobacteria</taxon>
        <taxon>Chromatiales</taxon>
        <taxon>Sedimenticolaceae</taxon>
        <taxon>Candidatus Thiodiazotropha</taxon>
    </lineage>
</organism>
<evidence type="ECO:0000313" key="6">
    <source>
        <dbReference type="Proteomes" id="UP000094769"/>
    </source>
</evidence>
<sequence length="749" mass="84250">MSNDNSQLKQQLTAEHKLFLSEERLTLALKGANDGLWDWNLETDEVYYSRQWKSMLGYEESELAHHLNTWASLVHPDDKDRVLKTVEDHLSGNADSFEVEMRMRHKDGHEVVVLSRAFLVNRASDGKAMRLVGTHVDITERKKTESYLAKNAEILEMIATGKPAPVIYDQIALMYEGRHPGMRCSMLELEEGKLLHGGAPSLPKAYCDAVHGLKYGPNVGSCGTSTYTGQRVLVENIETDPKWAKIKHAALPHGMRCCWSEPIKNSSGKVLGAFGMYYNHPALPNDEESEDLKSAARLAGIVMERDQAQKRIRELAYKDELTGLASRARFYQQLEESIKTSNRSGRRFALLYVDLDDFKGVNDSLGHDAGDLLLKDIAKCLKSISREIDFVARLSGDEFCIIVKDVDDDYAAAHVAQRCLDMISEPIELSARKFIPSCSIGIAHYPDDGEYLSSMLKAADTSLYSAKEHGKNQFAFYRPELTHRAEHRFRVEQALREAVEKQQLSLVYQPQILMRTGEIIGVEALSRWNHPQLGQIPPTEFIATAERIGMIKPLTEWVLRTACNHAVACRKAGLPAVRMAVNISPSHFLEKDFVSLINRVIEETGMNPTELELEVTENVVQTNPENLTVFRELKDLGVLIAIDDFGVGYSSFASLKHLTADYLKIDRHFVNDMLSDDETQLLIASMIDLGHKLRHRIIAEGVETADQFEVLNNLGCDTAQGYLFSKPVDADEIRQILNSNIDNGRSMWS</sequence>
<evidence type="ECO:0000259" key="4">
    <source>
        <dbReference type="PROSITE" id="PS50887"/>
    </source>
</evidence>
<dbReference type="PANTHER" id="PTHR44757">
    <property type="entry name" value="DIGUANYLATE CYCLASE DGCP"/>
    <property type="match status" value="1"/>
</dbReference>
<dbReference type="InterPro" id="IPR012226">
    <property type="entry name" value="Diguanyl_cyclase/Pdiesterase"/>
</dbReference>
<dbReference type="Gene3D" id="3.30.70.270">
    <property type="match status" value="1"/>
</dbReference>
<evidence type="ECO:0000313" key="5">
    <source>
        <dbReference type="EMBL" id="ODJ86035.1"/>
    </source>
</evidence>
<feature type="domain" description="PAC" evidence="2">
    <location>
        <begin position="97"/>
        <end position="150"/>
    </location>
</feature>
<dbReference type="SUPFAM" id="SSF141868">
    <property type="entry name" value="EAL domain-like"/>
    <property type="match status" value="1"/>
</dbReference>
<dbReference type="InterPro" id="IPR052155">
    <property type="entry name" value="Biofilm_reg_signaling"/>
</dbReference>
<dbReference type="Pfam" id="PF08447">
    <property type="entry name" value="PAS_3"/>
    <property type="match status" value="1"/>
</dbReference>
<feature type="domain" description="GGDEF" evidence="4">
    <location>
        <begin position="346"/>
        <end position="479"/>
    </location>
</feature>
<dbReference type="Pfam" id="PF00990">
    <property type="entry name" value="GGDEF"/>
    <property type="match status" value="1"/>
</dbReference>
<evidence type="ECO:0000259" key="1">
    <source>
        <dbReference type="PROSITE" id="PS50112"/>
    </source>
</evidence>
<dbReference type="InterPro" id="IPR001633">
    <property type="entry name" value="EAL_dom"/>
</dbReference>
<dbReference type="SMART" id="SM00086">
    <property type="entry name" value="PAC"/>
    <property type="match status" value="1"/>
</dbReference>
<dbReference type="PROSITE" id="PS50112">
    <property type="entry name" value="PAS"/>
    <property type="match status" value="1"/>
</dbReference>
<dbReference type="InterPro" id="IPR035919">
    <property type="entry name" value="EAL_sf"/>
</dbReference>
<dbReference type="InterPro" id="IPR000160">
    <property type="entry name" value="GGDEF_dom"/>
</dbReference>
<dbReference type="InterPro" id="IPR003018">
    <property type="entry name" value="GAF"/>
</dbReference>